<accession>A0A4Y2CDQ9</accession>
<dbReference type="AlphaFoldDB" id="A0A4Y2CDQ9"/>
<evidence type="ECO:0000313" key="2">
    <source>
        <dbReference type="Proteomes" id="UP000499080"/>
    </source>
</evidence>
<proteinExistence type="predicted"/>
<evidence type="ECO:0000313" key="1">
    <source>
        <dbReference type="EMBL" id="GBM02531.1"/>
    </source>
</evidence>
<dbReference type="Proteomes" id="UP000499080">
    <property type="component" value="Unassembled WGS sequence"/>
</dbReference>
<protein>
    <submittedName>
        <fullName evidence="1">Uncharacterized protein</fullName>
    </submittedName>
</protein>
<dbReference type="EMBL" id="BGPR01000181">
    <property type="protein sequence ID" value="GBM02531.1"/>
    <property type="molecule type" value="Genomic_DNA"/>
</dbReference>
<sequence>MTGKANWMWKRALSDSAVARLGSVHIAIVRILSSCCENGCMFSLSMAVVPLVTSSSAVPNFYSLLFLTLATSFSLPLPNPATIFARQSKWRDGYRERLDIQLSTPHHGNYDQRFILLRIYKIVSLAC</sequence>
<reference evidence="1 2" key="1">
    <citation type="journal article" date="2019" name="Sci. Rep.">
        <title>Orb-weaving spider Araneus ventricosus genome elucidates the spidroin gene catalogue.</title>
        <authorList>
            <person name="Kono N."/>
            <person name="Nakamura H."/>
            <person name="Ohtoshi R."/>
            <person name="Moran D.A.P."/>
            <person name="Shinohara A."/>
            <person name="Yoshida Y."/>
            <person name="Fujiwara M."/>
            <person name="Mori M."/>
            <person name="Tomita M."/>
            <person name="Arakawa K."/>
        </authorList>
    </citation>
    <scope>NUCLEOTIDE SEQUENCE [LARGE SCALE GENOMIC DNA]</scope>
</reference>
<keyword evidence="2" id="KW-1185">Reference proteome</keyword>
<name>A0A4Y2CDQ9_ARAVE</name>
<organism evidence="1 2">
    <name type="scientific">Araneus ventricosus</name>
    <name type="common">Orbweaver spider</name>
    <name type="synonym">Epeira ventricosa</name>
    <dbReference type="NCBI Taxonomy" id="182803"/>
    <lineage>
        <taxon>Eukaryota</taxon>
        <taxon>Metazoa</taxon>
        <taxon>Ecdysozoa</taxon>
        <taxon>Arthropoda</taxon>
        <taxon>Chelicerata</taxon>
        <taxon>Arachnida</taxon>
        <taxon>Araneae</taxon>
        <taxon>Araneomorphae</taxon>
        <taxon>Entelegynae</taxon>
        <taxon>Araneoidea</taxon>
        <taxon>Araneidae</taxon>
        <taxon>Araneus</taxon>
    </lineage>
</organism>
<comment type="caution">
    <text evidence="1">The sequence shown here is derived from an EMBL/GenBank/DDBJ whole genome shotgun (WGS) entry which is preliminary data.</text>
</comment>
<gene>
    <name evidence="1" type="ORF">AVEN_178469_1</name>
</gene>